<dbReference type="CDD" id="cd02801">
    <property type="entry name" value="DUS_like_FMN"/>
    <property type="match status" value="1"/>
</dbReference>
<comment type="catalytic activity">
    <reaction evidence="9">
        <text>5,6-dihydrouridine(16) in tRNA + NAD(+) = uridine(16) in tRNA + NADH + H(+)</text>
        <dbReference type="Rhea" id="RHEA:53380"/>
        <dbReference type="Rhea" id="RHEA-COMP:13543"/>
        <dbReference type="Rhea" id="RHEA-COMP:13544"/>
        <dbReference type="ChEBI" id="CHEBI:15378"/>
        <dbReference type="ChEBI" id="CHEBI:57540"/>
        <dbReference type="ChEBI" id="CHEBI:57945"/>
        <dbReference type="ChEBI" id="CHEBI:65315"/>
        <dbReference type="ChEBI" id="CHEBI:74443"/>
    </reaction>
</comment>
<evidence type="ECO:0000256" key="8">
    <source>
        <dbReference type="ARBA" id="ARBA00023002"/>
    </source>
</evidence>
<dbReference type="Pfam" id="PF01207">
    <property type="entry name" value="Dus"/>
    <property type="match status" value="1"/>
</dbReference>
<feature type="binding site" evidence="9">
    <location>
        <begin position="225"/>
        <end position="226"/>
    </location>
    <ligand>
        <name>FMN</name>
        <dbReference type="ChEBI" id="CHEBI:58210"/>
    </ligand>
</feature>
<dbReference type="InterPro" id="IPR018517">
    <property type="entry name" value="tRNA_hU_synthase_CS"/>
</dbReference>
<keyword evidence="3 9" id="KW-0285">Flavoprotein</keyword>
<dbReference type="EMBL" id="JAWCUA010000001">
    <property type="protein sequence ID" value="MDU0111885.1"/>
    <property type="molecule type" value="Genomic_DNA"/>
</dbReference>
<feature type="site" description="Interacts with tRNA; defines subfamily-specific binding signature" evidence="9">
    <location>
        <position position="296"/>
    </location>
</feature>
<feature type="domain" description="DUS-like FMN-binding" evidence="11">
    <location>
        <begin position="5"/>
        <end position="295"/>
    </location>
</feature>
<evidence type="ECO:0000256" key="3">
    <source>
        <dbReference type="ARBA" id="ARBA00022630"/>
    </source>
</evidence>
<feature type="site" description="Interacts with tRNA" evidence="9">
    <location>
        <position position="97"/>
    </location>
</feature>
<comment type="similarity">
    <text evidence="9">Belongs to the Dus family. DusC subfamily.</text>
</comment>
<keyword evidence="8 9" id="KW-0560">Oxidoreductase</keyword>
<proteinExistence type="inferred from homology"/>
<sequence length="315" mass="35215">MKIVLAPMEGVIDHLMRHMLTTMGGIDLCMTEFVRIVDQKLPDRVYYRLCPELLNSDGCKTPSGVPVRIQLLGQDPNWLAENAVVATSLGSPGIDLNFGCPAKLVNKNKGGAILLKEPETLFKILKAVRAAVPSHLPVTAKMRLGYEDKSLAIENAQALSEGGASEIAIHARTKSDGYKPPAYWDWIKQIKQHVDTPLIANGEIWNPDDAANCQAQSQCENIMLGRGALAVPNLAAWIKGLSSKLTWQELLTLILQYSKYEIEGDKGLYYSNRVKQWFVYIKQQYPEAEPFFREIRVIKKAADMYDAINRQRLAC</sequence>
<feature type="site" description="Interacts with tRNA; defines subfamily-specific binding signature" evidence="9">
    <location>
        <position position="275"/>
    </location>
</feature>
<keyword evidence="7 9" id="KW-0694">RNA-binding</keyword>
<feature type="site" description="Interacts with tRNA" evidence="9">
    <location>
        <position position="280"/>
    </location>
</feature>
<keyword evidence="6 9" id="KW-0521">NADP</keyword>
<evidence type="ECO:0000256" key="4">
    <source>
        <dbReference type="ARBA" id="ARBA00022643"/>
    </source>
</evidence>
<dbReference type="RefSeq" id="WP_315945761.1">
    <property type="nucleotide sequence ID" value="NZ_JAWCUA010000001.1"/>
</dbReference>
<keyword evidence="13" id="KW-1185">Reference proteome</keyword>
<protein>
    <recommendedName>
        <fullName evidence="9">tRNA-dihydrouridine(16) synthase</fullName>
        <ecNumber evidence="9">1.3.1.-</ecNumber>
    </recommendedName>
    <alternativeName>
        <fullName evidence="9">U16-specific dihydrouridine synthase</fullName>
        <shortName evidence="9">U16-specific Dus</shortName>
    </alternativeName>
    <alternativeName>
        <fullName evidence="9">tRNA-dihydrouridine synthase C</fullName>
    </alternativeName>
</protein>
<dbReference type="EC" id="1.3.1.-" evidence="9"/>
<feature type="site" description="Interacts with tRNA" evidence="9">
    <location>
        <position position="178"/>
    </location>
</feature>
<dbReference type="Gene3D" id="1.20.225.30">
    <property type="entry name" value="Dihydrouridine synthase, C-terminal recognition domain"/>
    <property type="match status" value="1"/>
</dbReference>
<evidence type="ECO:0000256" key="6">
    <source>
        <dbReference type="ARBA" id="ARBA00022857"/>
    </source>
</evidence>
<keyword evidence="5 9" id="KW-0819">tRNA processing</keyword>
<feature type="active site" description="Proton donor" evidence="9">
    <location>
        <position position="100"/>
    </location>
</feature>
<evidence type="ECO:0000313" key="12">
    <source>
        <dbReference type="EMBL" id="MDU0111885.1"/>
    </source>
</evidence>
<comment type="function">
    <text evidence="9">Catalyzes the synthesis of 5,6-dihydrouridine (D), a modified base found in the D-loop of most tRNAs, via the reduction of the C5-C6 double bond in target uridines. Specifically modifies U16 in tRNAs.</text>
</comment>
<dbReference type="InterPro" id="IPR001269">
    <property type="entry name" value="DUS_fam"/>
</dbReference>
<organism evidence="12 13">
    <name type="scientific">Psychrosphaera aquimarina</name>
    <dbReference type="NCBI Taxonomy" id="2044854"/>
    <lineage>
        <taxon>Bacteria</taxon>
        <taxon>Pseudomonadati</taxon>
        <taxon>Pseudomonadota</taxon>
        <taxon>Gammaproteobacteria</taxon>
        <taxon>Alteromonadales</taxon>
        <taxon>Pseudoalteromonadaceae</taxon>
        <taxon>Psychrosphaera</taxon>
    </lineage>
</organism>
<comment type="caution">
    <text evidence="12">The sequence shown here is derived from an EMBL/GenBank/DDBJ whole genome shotgun (WGS) entry which is preliminary data.</text>
</comment>
<accession>A0ABU3QWT5</accession>
<evidence type="ECO:0000256" key="2">
    <source>
        <dbReference type="ARBA" id="ARBA00022555"/>
    </source>
</evidence>
<evidence type="ECO:0000313" key="13">
    <source>
        <dbReference type="Proteomes" id="UP001257914"/>
    </source>
</evidence>
<evidence type="ECO:0000259" key="11">
    <source>
        <dbReference type="Pfam" id="PF01207"/>
    </source>
</evidence>
<comment type="cofactor">
    <cofactor evidence="1 9 10">
        <name>FMN</name>
        <dbReference type="ChEBI" id="CHEBI:58210"/>
    </cofactor>
</comment>
<dbReference type="HAMAP" id="MF_02043">
    <property type="entry name" value="DusC_subfam"/>
    <property type="match status" value="1"/>
</dbReference>
<keyword evidence="4 9" id="KW-0288">FMN</keyword>
<evidence type="ECO:0000256" key="10">
    <source>
        <dbReference type="PIRNR" id="PIRNR006621"/>
    </source>
</evidence>
<comment type="similarity">
    <text evidence="10">Belongs to the dus family.</text>
</comment>
<feature type="binding site" evidence="9">
    <location>
        <position position="70"/>
    </location>
    <ligand>
        <name>FMN</name>
        <dbReference type="ChEBI" id="CHEBI:58210"/>
    </ligand>
</feature>
<dbReference type="SUPFAM" id="SSF51395">
    <property type="entry name" value="FMN-linked oxidoreductases"/>
    <property type="match status" value="1"/>
</dbReference>
<name>A0ABU3QWT5_9GAMM</name>
<reference evidence="12 13" key="1">
    <citation type="submission" date="2023-10" db="EMBL/GenBank/DDBJ databases">
        <title>Psychrosphaera aquimaarina strain SW33 isolated from seawater.</title>
        <authorList>
            <person name="Bayburt H."/>
            <person name="Kim J.M."/>
            <person name="Choi B.J."/>
            <person name="Jeon C.O."/>
        </authorList>
    </citation>
    <scope>NUCLEOTIDE SEQUENCE [LARGE SCALE GENOMIC DNA]</scope>
    <source>
        <strain evidence="12 13">KCTC 52743</strain>
    </source>
</reference>
<gene>
    <name evidence="9" type="primary">dusC</name>
    <name evidence="12" type="ORF">RT723_02460</name>
</gene>
<dbReference type="InterPro" id="IPR042270">
    <property type="entry name" value="DusC_C"/>
</dbReference>
<comment type="catalytic activity">
    <reaction evidence="9">
        <text>5,6-dihydrouridine(16) in tRNA + NADP(+) = uridine(16) in tRNA + NADPH + H(+)</text>
        <dbReference type="Rhea" id="RHEA:53376"/>
        <dbReference type="Rhea" id="RHEA-COMP:13543"/>
        <dbReference type="Rhea" id="RHEA-COMP:13544"/>
        <dbReference type="ChEBI" id="CHEBI:15378"/>
        <dbReference type="ChEBI" id="CHEBI:57783"/>
        <dbReference type="ChEBI" id="CHEBI:58349"/>
        <dbReference type="ChEBI" id="CHEBI:65315"/>
        <dbReference type="ChEBI" id="CHEBI:74443"/>
    </reaction>
</comment>
<dbReference type="PANTHER" id="PTHR11082:SF26">
    <property type="entry name" value="TRNA-DIHYDROURIDINE(16) SYNTHASE"/>
    <property type="match status" value="1"/>
</dbReference>
<keyword evidence="2 9" id="KW-0820">tRNA-binding</keyword>
<feature type="site" description="Interacts with tRNA; defines subfamily-specific binding signature" evidence="9">
    <location>
        <position position="273"/>
    </location>
</feature>
<dbReference type="PIRSF" id="PIRSF006621">
    <property type="entry name" value="Dus"/>
    <property type="match status" value="1"/>
</dbReference>
<feature type="binding site" evidence="9">
    <location>
        <begin position="201"/>
        <end position="203"/>
    </location>
    <ligand>
        <name>FMN</name>
        <dbReference type="ChEBI" id="CHEBI:58210"/>
    </ligand>
</feature>
<evidence type="ECO:0000256" key="7">
    <source>
        <dbReference type="ARBA" id="ARBA00022884"/>
    </source>
</evidence>
<dbReference type="Proteomes" id="UP001257914">
    <property type="component" value="Unassembled WGS sequence"/>
</dbReference>
<dbReference type="InterPro" id="IPR032886">
    <property type="entry name" value="DusC"/>
</dbReference>
<dbReference type="PANTHER" id="PTHR11082">
    <property type="entry name" value="TRNA-DIHYDROURIDINE SYNTHASE"/>
    <property type="match status" value="1"/>
</dbReference>
<dbReference type="Gene3D" id="3.20.20.70">
    <property type="entry name" value="Aldolase class I"/>
    <property type="match status" value="1"/>
</dbReference>
<dbReference type="PROSITE" id="PS01136">
    <property type="entry name" value="UPF0034"/>
    <property type="match status" value="1"/>
</dbReference>
<dbReference type="InterPro" id="IPR013785">
    <property type="entry name" value="Aldolase_TIM"/>
</dbReference>
<evidence type="ECO:0000256" key="9">
    <source>
        <dbReference type="HAMAP-Rule" id="MF_02043"/>
    </source>
</evidence>
<evidence type="ECO:0000256" key="1">
    <source>
        <dbReference type="ARBA" id="ARBA00001917"/>
    </source>
</evidence>
<dbReference type="InterPro" id="IPR035587">
    <property type="entry name" value="DUS-like_FMN-bd"/>
</dbReference>
<evidence type="ECO:0000256" key="5">
    <source>
        <dbReference type="ARBA" id="ARBA00022694"/>
    </source>
</evidence>
<feature type="binding site" evidence="9">
    <location>
        <position position="141"/>
    </location>
    <ligand>
        <name>FMN</name>
        <dbReference type="ChEBI" id="CHEBI:58210"/>
    </ligand>
</feature>
<feature type="site" description="Interacts with tRNA; defines subfamily-specific binding signature" evidence="9">
    <location>
        <position position="35"/>
    </location>
</feature>